<sequence length="60" mass="6812">SRNFAFTHSGKRSIAVEEQLDIRGSHPFCSPENILPCLDSFTISKKISLPLHFQSRLKLI</sequence>
<proteinExistence type="predicted"/>
<dbReference type="AlphaFoldDB" id="A0A0R3QAJ7"/>
<protein>
    <submittedName>
        <fullName evidence="1">Ovule protein</fullName>
    </submittedName>
</protein>
<name>A0A0R3QAJ7_9BILA</name>
<organism evidence="1">
    <name type="scientific">Brugia timori</name>
    <dbReference type="NCBI Taxonomy" id="42155"/>
    <lineage>
        <taxon>Eukaryota</taxon>
        <taxon>Metazoa</taxon>
        <taxon>Ecdysozoa</taxon>
        <taxon>Nematoda</taxon>
        <taxon>Chromadorea</taxon>
        <taxon>Rhabditida</taxon>
        <taxon>Spirurina</taxon>
        <taxon>Spiruromorpha</taxon>
        <taxon>Filarioidea</taxon>
        <taxon>Onchocercidae</taxon>
        <taxon>Brugia</taxon>
    </lineage>
</organism>
<dbReference type="WBParaSite" id="BTMF_0000336601-mRNA-1">
    <property type="protein sequence ID" value="BTMF_0000336601-mRNA-1"/>
    <property type="gene ID" value="BTMF_0000336601"/>
</dbReference>
<accession>A0A0R3QAJ7</accession>
<reference evidence="1" key="1">
    <citation type="submission" date="2017-02" db="UniProtKB">
        <authorList>
            <consortium name="WormBaseParasite"/>
        </authorList>
    </citation>
    <scope>IDENTIFICATION</scope>
</reference>
<evidence type="ECO:0000313" key="1">
    <source>
        <dbReference type="WBParaSite" id="BTMF_0000336601-mRNA-1"/>
    </source>
</evidence>